<protein>
    <submittedName>
        <fullName evidence="2">Vigilin</fullName>
    </submittedName>
</protein>
<evidence type="ECO:0000313" key="3">
    <source>
        <dbReference type="Proteomes" id="UP000887013"/>
    </source>
</evidence>
<dbReference type="Gene3D" id="3.30.1370.10">
    <property type="entry name" value="K Homology domain, type 1"/>
    <property type="match status" value="1"/>
</dbReference>
<keyword evidence="3" id="KW-1185">Reference proteome</keyword>
<evidence type="ECO:0000259" key="1">
    <source>
        <dbReference type="Pfam" id="PF00013"/>
    </source>
</evidence>
<dbReference type="AlphaFoldDB" id="A0A8X6Q4K4"/>
<dbReference type="Proteomes" id="UP000887013">
    <property type="component" value="Unassembled WGS sequence"/>
</dbReference>
<dbReference type="GO" id="GO:0010468">
    <property type="term" value="P:regulation of gene expression"/>
    <property type="evidence" value="ECO:0007669"/>
    <property type="project" value="UniProtKB-ARBA"/>
</dbReference>
<dbReference type="GO" id="GO:0003723">
    <property type="term" value="F:RNA binding"/>
    <property type="evidence" value="ECO:0007669"/>
    <property type="project" value="InterPro"/>
</dbReference>
<evidence type="ECO:0000313" key="2">
    <source>
        <dbReference type="EMBL" id="GFT99829.1"/>
    </source>
</evidence>
<organism evidence="2 3">
    <name type="scientific">Nephila pilipes</name>
    <name type="common">Giant wood spider</name>
    <name type="synonym">Nephila maculata</name>
    <dbReference type="NCBI Taxonomy" id="299642"/>
    <lineage>
        <taxon>Eukaryota</taxon>
        <taxon>Metazoa</taxon>
        <taxon>Ecdysozoa</taxon>
        <taxon>Arthropoda</taxon>
        <taxon>Chelicerata</taxon>
        <taxon>Arachnida</taxon>
        <taxon>Araneae</taxon>
        <taxon>Araneomorphae</taxon>
        <taxon>Entelegynae</taxon>
        <taxon>Araneoidea</taxon>
        <taxon>Nephilidae</taxon>
        <taxon>Nephila</taxon>
    </lineage>
</organism>
<accession>A0A8X6Q4K4</accession>
<dbReference type="Pfam" id="PF00013">
    <property type="entry name" value="KH_1"/>
    <property type="match status" value="1"/>
</dbReference>
<dbReference type="OrthoDB" id="10027144at2759"/>
<reference evidence="2" key="1">
    <citation type="submission" date="2020-08" db="EMBL/GenBank/DDBJ databases">
        <title>Multicomponent nature underlies the extraordinary mechanical properties of spider dragline silk.</title>
        <authorList>
            <person name="Kono N."/>
            <person name="Nakamura H."/>
            <person name="Mori M."/>
            <person name="Yoshida Y."/>
            <person name="Ohtoshi R."/>
            <person name="Malay A.D."/>
            <person name="Moran D.A.P."/>
            <person name="Tomita M."/>
            <person name="Numata K."/>
            <person name="Arakawa K."/>
        </authorList>
    </citation>
    <scope>NUCLEOTIDE SEQUENCE</scope>
</reference>
<dbReference type="SUPFAM" id="SSF54791">
    <property type="entry name" value="Eukaryotic type KH-domain (KH-domain type I)"/>
    <property type="match status" value="1"/>
</dbReference>
<name>A0A8X6Q4K4_NEPPI</name>
<gene>
    <name evidence="2" type="primary">HDLBP</name>
    <name evidence="2" type="ORF">NPIL_28001</name>
</gene>
<comment type="caution">
    <text evidence="2">The sequence shown here is derived from an EMBL/GenBank/DDBJ whole genome shotgun (WGS) entry which is preliminary data.</text>
</comment>
<sequence>MLINENGSNTLPGLPIEVTSNEVELIVQPYVPNTFKDKVQQLISNYVPHETKISVSLPDENSDLIKRTGSKEGIDKAHHEIQLISDEQSKLAFERLLIPKMYHPFIIGPFKETINQIIGETKGKINISPASVTRKGANFLPLLKKKKKKQ</sequence>
<dbReference type="InterPro" id="IPR036612">
    <property type="entry name" value="KH_dom_type_1_sf"/>
</dbReference>
<dbReference type="InterPro" id="IPR004088">
    <property type="entry name" value="KH_dom_type_1"/>
</dbReference>
<dbReference type="EMBL" id="BMAW01076085">
    <property type="protein sequence ID" value="GFT99829.1"/>
    <property type="molecule type" value="Genomic_DNA"/>
</dbReference>
<proteinExistence type="predicted"/>
<feature type="domain" description="K Homology" evidence="1">
    <location>
        <begin position="94"/>
        <end position="129"/>
    </location>
</feature>